<dbReference type="InterPro" id="IPR015413">
    <property type="entry name" value="Methionyl/Leucyl_tRNA_Synth"/>
</dbReference>
<evidence type="ECO:0000259" key="14">
    <source>
        <dbReference type="Pfam" id="PF13603"/>
    </source>
</evidence>
<dbReference type="Pfam" id="PF00133">
    <property type="entry name" value="tRNA-synt_1"/>
    <property type="match status" value="2"/>
</dbReference>
<comment type="catalytic activity">
    <reaction evidence="8 9">
        <text>tRNA(Leu) + L-leucine + ATP = L-leucyl-tRNA(Leu) + AMP + diphosphate</text>
        <dbReference type="Rhea" id="RHEA:11688"/>
        <dbReference type="Rhea" id="RHEA-COMP:9613"/>
        <dbReference type="Rhea" id="RHEA-COMP:9622"/>
        <dbReference type="ChEBI" id="CHEBI:30616"/>
        <dbReference type="ChEBI" id="CHEBI:33019"/>
        <dbReference type="ChEBI" id="CHEBI:57427"/>
        <dbReference type="ChEBI" id="CHEBI:78442"/>
        <dbReference type="ChEBI" id="CHEBI:78494"/>
        <dbReference type="ChEBI" id="CHEBI:456215"/>
        <dbReference type="EC" id="6.1.1.4"/>
    </reaction>
</comment>
<dbReference type="InterPro" id="IPR002300">
    <property type="entry name" value="aa-tRNA-synth_Ia"/>
</dbReference>
<feature type="domain" description="Leucyl-tRNA synthetase editing" evidence="14">
    <location>
        <begin position="220"/>
        <end position="404"/>
    </location>
</feature>
<dbReference type="Gene3D" id="2.20.28.290">
    <property type="match status" value="1"/>
</dbReference>
<feature type="domain" description="Methionyl/Leucyl tRNA synthetase" evidence="13">
    <location>
        <begin position="36"/>
        <end position="170"/>
    </location>
</feature>
<accession>A0ABW5DT55</accession>
<keyword evidence="5 9" id="KW-0067">ATP-binding</keyword>
<evidence type="ECO:0000256" key="8">
    <source>
        <dbReference type="ARBA" id="ARBA00047469"/>
    </source>
</evidence>
<feature type="domain" description="Aminoacyl-tRNA synthetase class Ia" evidence="11">
    <location>
        <begin position="604"/>
        <end position="655"/>
    </location>
</feature>
<evidence type="ECO:0000256" key="6">
    <source>
        <dbReference type="ARBA" id="ARBA00022917"/>
    </source>
</evidence>
<comment type="similarity">
    <text evidence="1 9 10">Belongs to the class-I aminoacyl-tRNA synthetase family.</text>
</comment>
<sequence length="858" mass="96285">MARYTIKETESKWQKRWEEKRCFAVEVDPSRPKYYVLEMFPYPSGRLHMGHVRNYTMGDVTTRFKRARGFNVLHPMGWDAFGLPAENAAMQNKRHPAEWTYENIDSMRGQLKQLGYALDWSREIATCHPEYYRHEQKMFLDFLKKGLAYRKKSWVNWDPVENTVLANEQVVDGKGWRSGVPVERRELEQWCLKITHYAEELLGALGDLTRWPDRVRLMQENWIGKSHGARLFFQVKNAPAALDSSKIEVFTTRPDTLFGASFVAVAANHPVAQAMAKTEPNIAAFIEEANRVGTSEAALETAEKIGVDTGLKVAHPFIEGAELPVYVANFVLMEYGTGAIFGCPAHDQRDLDFANKYKLPVRPVVRPKGEADITITDTAFTDDGEIVNSGFLNGLSVADAKKRAGEELGKLGIGEMTTVWRLRDWGISRQRYWGCPVPIIHCGTCGVVPVPDDQLPVTLPEDVTFDLPGNPLDRHPTWKYTTCPTCGGKATRETDTFDTFFESSWYFARFASPRAAEAVDKEAARYWLPVDQYIGGVEHAILHLLYARFFTRAMHECGYLDIVEPFEGLFTQGMVTHATYKDEQGNWILPEEVRAEGDSFINVKTGSKISVGRTEKMSKSKKNVVDPSDIIDGYGADAARLFVLSDSPPDRDFEWTSAGIDGSWRFLNRIWRFGTEPTDDKPLAAKGTARPADLSGPVAKVEREMHKTVAAVTDAYDQFHFNKSIALIREFANALAEMPGVEADAAWMRREGLVTLVRLVAPIMPHLGEELWEFMGGEGLLVDQPWPGFDPALTVDDSVTLAVQINGKLRDTIDVKTGLTQAEAEALVLTLPAVQRSLEGRTPKKVILVPNRLINVVG</sequence>
<feature type="binding site" evidence="9">
    <location>
        <position position="619"/>
    </location>
    <ligand>
        <name>ATP</name>
        <dbReference type="ChEBI" id="CHEBI:30616"/>
    </ligand>
</feature>
<evidence type="ECO:0000313" key="15">
    <source>
        <dbReference type="EMBL" id="MFD2263666.1"/>
    </source>
</evidence>
<dbReference type="EMBL" id="JBHUIP010000012">
    <property type="protein sequence ID" value="MFD2263666.1"/>
    <property type="molecule type" value="Genomic_DNA"/>
</dbReference>
<dbReference type="EC" id="6.1.1.4" evidence="9"/>
<gene>
    <name evidence="9 15" type="primary">leuS</name>
    <name evidence="15" type="ORF">ACFSM5_12270</name>
</gene>
<dbReference type="Gene3D" id="3.40.50.620">
    <property type="entry name" value="HUPs"/>
    <property type="match status" value="2"/>
</dbReference>
<dbReference type="Gene3D" id="3.10.20.590">
    <property type="match status" value="1"/>
</dbReference>
<dbReference type="PANTHER" id="PTHR43740">
    <property type="entry name" value="LEUCYL-TRNA SYNTHETASE"/>
    <property type="match status" value="1"/>
</dbReference>
<dbReference type="Gene3D" id="3.90.740.10">
    <property type="entry name" value="Valyl/Leucyl/Isoleucyl-tRNA synthetase, editing domain"/>
    <property type="match status" value="1"/>
</dbReference>
<dbReference type="SUPFAM" id="SSF50677">
    <property type="entry name" value="ValRS/IleRS/LeuRS editing domain"/>
    <property type="match status" value="1"/>
</dbReference>
<dbReference type="InterPro" id="IPR013155">
    <property type="entry name" value="M/V/L/I-tRNA-synth_anticd-bd"/>
</dbReference>
<dbReference type="Proteomes" id="UP001597295">
    <property type="component" value="Unassembled WGS sequence"/>
</dbReference>
<comment type="subcellular location">
    <subcellularLocation>
        <location evidence="9">Cytoplasm</location>
    </subcellularLocation>
</comment>
<evidence type="ECO:0000256" key="9">
    <source>
        <dbReference type="HAMAP-Rule" id="MF_00049"/>
    </source>
</evidence>
<evidence type="ECO:0000259" key="11">
    <source>
        <dbReference type="Pfam" id="PF00133"/>
    </source>
</evidence>
<dbReference type="HAMAP" id="MF_00049_B">
    <property type="entry name" value="Leu_tRNA_synth_B"/>
    <property type="match status" value="1"/>
</dbReference>
<protein>
    <recommendedName>
        <fullName evidence="9">Leucine--tRNA ligase</fullName>
        <ecNumber evidence="9">6.1.1.4</ecNumber>
    </recommendedName>
    <alternativeName>
        <fullName evidence="9">Leucyl-tRNA synthetase</fullName>
        <shortName evidence="9">LeuRS</shortName>
    </alternativeName>
</protein>
<keyword evidence="6 9" id="KW-0648">Protein biosynthesis</keyword>
<feature type="short sequence motif" description="'KMSKS' region" evidence="9">
    <location>
        <begin position="616"/>
        <end position="620"/>
    </location>
</feature>
<dbReference type="PROSITE" id="PS00178">
    <property type="entry name" value="AA_TRNA_LIGASE_I"/>
    <property type="match status" value="1"/>
</dbReference>
<dbReference type="SUPFAM" id="SSF47323">
    <property type="entry name" value="Anticodon-binding domain of a subclass of class I aminoacyl-tRNA synthetases"/>
    <property type="match status" value="1"/>
</dbReference>
<dbReference type="InterPro" id="IPR009080">
    <property type="entry name" value="tRNAsynth_Ia_anticodon-bd"/>
</dbReference>
<dbReference type="NCBIfam" id="TIGR00396">
    <property type="entry name" value="leuS_bact"/>
    <property type="match status" value="1"/>
</dbReference>
<keyword evidence="4 9" id="KW-0547">Nucleotide-binding</keyword>
<evidence type="ECO:0000256" key="5">
    <source>
        <dbReference type="ARBA" id="ARBA00022840"/>
    </source>
</evidence>
<proteinExistence type="inferred from homology"/>
<keyword evidence="2 9" id="KW-0963">Cytoplasm</keyword>
<dbReference type="CDD" id="cd00812">
    <property type="entry name" value="LeuRS_core"/>
    <property type="match status" value="1"/>
</dbReference>
<name>A0ABW5DT55_9PROT</name>
<dbReference type="RefSeq" id="WP_379876691.1">
    <property type="nucleotide sequence ID" value="NZ_JBHUIP010000012.1"/>
</dbReference>
<dbReference type="InterPro" id="IPR014729">
    <property type="entry name" value="Rossmann-like_a/b/a_fold"/>
</dbReference>
<comment type="caution">
    <text evidence="15">The sequence shown here is derived from an EMBL/GenBank/DDBJ whole genome shotgun (WGS) entry which is preliminary data.</text>
</comment>
<evidence type="ECO:0000259" key="13">
    <source>
        <dbReference type="Pfam" id="PF09334"/>
    </source>
</evidence>
<dbReference type="Pfam" id="PF13603">
    <property type="entry name" value="tRNA-synt_1_2"/>
    <property type="match status" value="1"/>
</dbReference>
<feature type="domain" description="Aminoacyl-tRNA synthetase class Ia" evidence="11">
    <location>
        <begin position="422"/>
        <end position="579"/>
    </location>
</feature>
<dbReference type="GO" id="GO:0004823">
    <property type="term" value="F:leucine-tRNA ligase activity"/>
    <property type="evidence" value="ECO:0007669"/>
    <property type="project" value="UniProtKB-EC"/>
</dbReference>
<organism evidence="15 16">
    <name type="scientific">Lacibacterium aquatile</name>
    <dbReference type="NCBI Taxonomy" id="1168082"/>
    <lineage>
        <taxon>Bacteria</taxon>
        <taxon>Pseudomonadati</taxon>
        <taxon>Pseudomonadota</taxon>
        <taxon>Alphaproteobacteria</taxon>
        <taxon>Rhodospirillales</taxon>
        <taxon>Rhodospirillaceae</taxon>
    </lineage>
</organism>
<feature type="short sequence motif" description="'HIGH' region" evidence="9">
    <location>
        <begin position="41"/>
        <end position="51"/>
    </location>
</feature>
<evidence type="ECO:0000256" key="2">
    <source>
        <dbReference type="ARBA" id="ARBA00022490"/>
    </source>
</evidence>
<evidence type="ECO:0000256" key="4">
    <source>
        <dbReference type="ARBA" id="ARBA00022741"/>
    </source>
</evidence>
<evidence type="ECO:0000256" key="1">
    <source>
        <dbReference type="ARBA" id="ARBA00005594"/>
    </source>
</evidence>
<evidence type="ECO:0000259" key="12">
    <source>
        <dbReference type="Pfam" id="PF08264"/>
    </source>
</evidence>
<dbReference type="InterPro" id="IPR009008">
    <property type="entry name" value="Val/Leu/Ile-tRNA-synth_edit"/>
</dbReference>
<keyword evidence="3 9" id="KW-0436">Ligase</keyword>
<dbReference type="CDD" id="cd07958">
    <property type="entry name" value="Anticodon_Ia_Leu_BEm"/>
    <property type="match status" value="1"/>
</dbReference>
<reference evidence="16" key="1">
    <citation type="journal article" date="2019" name="Int. J. Syst. Evol. Microbiol.">
        <title>The Global Catalogue of Microorganisms (GCM) 10K type strain sequencing project: providing services to taxonomists for standard genome sequencing and annotation.</title>
        <authorList>
            <consortium name="The Broad Institute Genomics Platform"/>
            <consortium name="The Broad Institute Genome Sequencing Center for Infectious Disease"/>
            <person name="Wu L."/>
            <person name="Ma J."/>
        </authorList>
    </citation>
    <scope>NUCLEOTIDE SEQUENCE [LARGE SCALE GENOMIC DNA]</scope>
    <source>
        <strain evidence="16">CGMCC 1.19062</strain>
    </source>
</reference>
<evidence type="ECO:0000313" key="16">
    <source>
        <dbReference type="Proteomes" id="UP001597295"/>
    </source>
</evidence>
<dbReference type="PANTHER" id="PTHR43740:SF2">
    <property type="entry name" value="LEUCINE--TRNA LIGASE, MITOCHONDRIAL"/>
    <property type="match status" value="1"/>
</dbReference>
<dbReference type="InterPro" id="IPR002302">
    <property type="entry name" value="Leu-tRNA-ligase"/>
</dbReference>
<dbReference type="Pfam" id="PF09334">
    <property type="entry name" value="tRNA-synt_1g"/>
    <property type="match status" value="1"/>
</dbReference>
<dbReference type="PRINTS" id="PR00985">
    <property type="entry name" value="TRNASYNTHLEU"/>
</dbReference>
<keyword evidence="7 9" id="KW-0030">Aminoacyl-tRNA synthetase</keyword>
<dbReference type="Pfam" id="PF08264">
    <property type="entry name" value="Anticodon_1"/>
    <property type="match status" value="1"/>
</dbReference>
<dbReference type="InterPro" id="IPR025709">
    <property type="entry name" value="Leu_tRNA-synth_edit"/>
</dbReference>
<keyword evidence="16" id="KW-1185">Reference proteome</keyword>
<dbReference type="SUPFAM" id="SSF52374">
    <property type="entry name" value="Nucleotidylyl transferase"/>
    <property type="match status" value="1"/>
</dbReference>
<feature type="domain" description="Methionyl/Valyl/Leucyl/Isoleucyl-tRNA synthetase anticodon-binding" evidence="12">
    <location>
        <begin position="702"/>
        <end position="820"/>
    </location>
</feature>
<evidence type="ECO:0000256" key="7">
    <source>
        <dbReference type="ARBA" id="ARBA00023146"/>
    </source>
</evidence>
<evidence type="ECO:0000256" key="3">
    <source>
        <dbReference type="ARBA" id="ARBA00022598"/>
    </source>
</evidence>
<dbReference type="InterPro" id="IPR001412">
    <property type="entry name" value="aa-tRNA-synth_I_CS"/>
</dbReference>
<evidence type="ECO:0000256" key="10">
    <source>
        <dbReference type="RuleBase" id="RU363035"/>
    </source>
</evidence>
<dbReference type="Gene3D" id="1.10.730.10">
    <property type="entry name" value="Isoleucyl-tRNA Synthetase, Domain 1"/>
    <property type="match status" value="1"/>
</dbReference>